<dbReference type="Proteomes" id="UP001296706">
    <property type="component" value="Unassembled WGS sequence"/>
</dbReference>
<comment type="caution">
    <text evidence="8">The sequence shown here is derived from an EMBL/GenBank/DDBJ whole genome shotgun (WGS) entry which is preliminary data.</text>
</comment>
<gene>
    <name evidence="8" type="ORF">HF577_05995</name>
</gene>
<dbReference type="Pfam" id="PF01794">
    <property type="entry name" value="Ferric_reduct"/>
    <property type="match status" value="1"/>
</dbReference>
<evidence type="ECO:0000313" key="8">
    <source>
        <dbReference type="EMBL" id="NMH76650.1"/>
    </source>
</evidence>
<feature type="compositionally biased region" description="Basic and acidic residues" evidence="5">
    <location>
        <begin position="1"/>
        <end position="10"/>
    </location>
</feature>
<accession>A0ABX1R8E2</accession>
<evidence type="ECO:0000256" key="2">
    <source>
        <dbReference type="ARBA" id="ARBA00022692"/>
    </source>
</evidence>
<keyword evidence="9" id="KW-1185">Reference proteome</keyword>
<proteinExistence type="predicted"/>
<evidence type="ECO:0000259" key="7">
    <source>
        <dbReference type="Pfam" id="PF01794"/>
    </source>
</evidence>
<feature type="transmembrane region" description="Helical" evidence="6">
    <location>
        <begin position="127"/>
        <end position="148"/>
    </location>
</feature>
<dbReference type="RefSeq" id="WP_169394721.1">
    <property type="nucleotide sequence ID" value="NZ_BAAAJH010000008.1"/>
</dbReference>
<evidence type="ECO:0000256" key="5">
    <source>
        <dbReference type="SAM" id="MobiDB-lite"/>
    </source>
</evidence>
<feature type="domain" description="Ferric oxidoreductase" evidence="7">
    <location>
        <begin position="48"/>
        <end position="170"/>
    </location>
</feature>
<keyword evidence="3 6" id="KW-1133">Transmembrane helix</keyword>
<keyword evidence="4 6" id="KW-0472">Membrane</keyword>
<feature type="transmembrane region" description="Helical" evidence="6">
    <location>
        <begin position="160"/>
        <end position="179"/>
    </location>
</feature>
<organism evidence="8 9">
    <name type="scientific">Pseudonocardia xinjiangensis</name>
    <dbReference type="NCBI Taxonomy" id="75289"/>
    <lineage>
        <taxon>Bacteria</taxon>
        <taxon>Bacillati</taxon>
        <taxon>Actinomycetota</taxon>
        <taxon>Actinomycetes</taxon>
        <taxon>Pseudonocardiales</taxon>
        <taxon>Pseudonocardiaceae</taxon>
        <taxon>Pseudonocardia</taxon>
    </lineage>
</organism>
<protein>
    <submittedName>
        <fullName evidence="8">Ferric reductase</fullName>
    </submittedName>
</protein>
<dbReference type="InterPro" id="IPR013130">
    <property type="entry name" value="Fe3_Rdtase_TM_dom"/>
</dbReference>
<feature type="region of interest" description="Disordered" evidence="5">
    <location>
        <begin position="1"/>
        <end position="23"/>
    </location>
</feature>
<feature type="transmembrane region" description="Helical" evidence="6">
    <location>
        <begin position="87"/>
        <end position="107"/>
    </location>
</feature>
<dbReference type="EMBL" id="JAAXKY010000011">
    <property type="protein sequence ID" value="NMH76650.1"/>
    <property type="molecule type" value="Genomic_DNA"/>
</dbReference>
<evidence type="ECO:0000256" key="3">
    <source>
        <dbReference type="ARBA" id="ARBA00022989"/>
    </source>
</evidence>
<reference evidence="8 9" key="1">
    <citation type="submission" date="2020-04" db="EMBL/GenBank/DDBJ databases">
        <authorList>
            <person name="Klaysubun C."/>
            <person name="Duangmal K."/>
            <person name="Lipun K."/>
        </authorList>
    </citation>
    <scope>NUCLEOTIDE SEQUENCE [LARGE SCALE GENOMIC DNA]</scope>
    <source>
        <strain evidence="8 9">JCM 11839</strain>
    </source>
</reference>
<comment type="subcellular location">
    <subcellularLocation>
        <location evidence="1">Membrane</location>
        <topology evidence="1">Multi-pass membrane protein</topology>
    </subcellularLocation>
</comment>
<keyword evidence="2 6" id="KW-0812">Transmembrane</keyword>
<evidence type="ECO:0000256" key="6">
    <source>
        <dbReference type="SAM" id="Phobius"/>
    </source>
</evidence>
<feature type="transmembrane region" description="Helical" evidence="6">
    <location>
        <begin position="185"/>
        <end position="208"/>
    </location>
</feature>
<sequence>MDLPLDHDQDPNPMDVDSSAPHWFGRTGTRPTGVVATEDVFTAAGHATGLVATLLLTVTVVLGTMHAGRASSASFPRFAMHAVHRNASLLAVAFLLMHVVIAIGKPHSGLSWPVALVPYSSAVPHPIWLGMGTVALELLLAAIVTSVLRPRIGFRYWRAVHVMAYASWPLAIAHGLGLGTNDRRLGWMVAIYTGCGVAVAAAIVRRWLSVDADRDARRAAKAARR</sequence>
<feature type="transmembrane region" description="Helical" evidence="6">
    <location>
        <begin position="47"/>
        <end position="67"/>
    </location>
</feature>
<evidence type="ECO:0000256" key="4">
    <source>
        <dbReference type="ARBA" id="ARBA00023136"/>
    </source>
</evidence>
<name>A0ABX1R8E2_9PSEU</name>
<evidence type="ECO:0000313" key="9">
    <source>
        <dbReference type="Proteomes" id="UP001296706"/>
    </source>
</evidence>
<evidence type="ECO:0000256" key="1">
    <source>
        <dbReference type="ARBA" id="ARBA00004141"/>
    </source>
</evidence>